<dbReference type="GO" id="GO:0004519">
    <property type="term" value="F:endonuclease activity"/>
    <property type="evidence" value="ECO:0007669"/>
    <property type="project" value="UniProtKB-KW"/>
</dbReference>
<gene>
    <name evidence="1" type="ORF">ABID14_001595</name>
</gene>
<accession>A0ABV2JDG7</accession>
<dbReference type="EMBL" id="JBEPMA010000011">
    <property type="protein sequence ID" value="MET3617960.1"/>
    <property type="molecule type" value="Genomic_DNA"/>
</dbReference>
<organism evidence="1 2">
    <name type="scientific">Peptoniphilus olsenii</name>
    <dbReference type="NCBI Taxonomy" id="411570"/>
    <lineage>
        <taxon>Bacteria</taxon>
        <taxon>Bacillati</taxon>
        <taxon>Bacillota</taxon>
        <taxon>Tissierellia</taxon>
        <taxon>Tissierellales</taxon>
        <taxon>Peptoniphilaceae</taxon>
        <taxon>Peptoniphilus</taxon>
    </lineage>
</organism>
<name>A0ABV2JDG7_9FIRM</name>
<evidence type="ECO:0000313" key="2">
    <source>
        <dbReference type="Proteomes" id="UP001549162"/>
    </source>
</evidence>
<protein>
    <submittedName>
        <fullName evidence="1">Endonuclease IV</fullName>
    </submittedName>
</protein>
<reference evidence="1 2" key="1">
    <citation type="submission" date="2024-06" db="EMBL/GenBank/DDBJ databases">
        <title>Genomic Encyclopedia of Type Strains, Phase IV (KMG-IV): sequencing the most valuable type-strain genomes for metagenomic binning, comparative biology and taxonomic classification.</title>
        <authorList>
            <person name="Goeker M."/>
        </authorList>
    </citation>
    <scope>NUCLEOTIDE SEQUENCE [LARGE SCALE GENOMIC DNA]</scope>
    <source>
        <strain evidence="1 2">DSM 21460</strain>
    </source>
</reference>
<keyword evidence="1" id="KW-0378">Hydrolase</keyword>
<comment type="caution">
    <text evidence="1">The sequence shown here is derived from an EMBL/GenBank/DDBJ whole genome shotgun (WGS) entry which is preliminary data.</text>
</comment>
<keyword evidence="2" id="KW-1185">Reference proteome</keyword>
<dbReference type="Proteomes" id="UP001549162">
    <property type="component" value="Unassembled WGS sequence"/>
</dbReference>
<keyword evidence="1" id="KW-0540">Nuclease</keyword>
<sequence length="38" mass="4629">MKKIINHEKLRHLPFYLETPNELDGYGKEIKFLKSLRK</sequence>
<proteinExistence type="predicted"/>
<keyword evidence="1" id="KW-0255">Endonuclease</keyword>
<evidence type="ECO:0000313" key="1">
    <source>
        <dbReference type="EMBL" id="MET3617960.1"/>
    </source>
</evidence>